<evidence type="ECO:0000259" key="1">
    <source>
        <dbReference type="Pfam" id="PF12680"/>
    </source>
</evidence>
<organism evidence="2 3">
    <name type="scientific">Flavivirga eckloniae</name>
    <dbReference type="NCBI Taxonomy" id="1803846"/>
    <lineage>
        <taxon>Bacteria</taxon>
        <taxon>Pseudomonadati</taxon>
        <taxon>Bacteroidota</taxon>
        <taxon>Flavobacteriia</taxon>
        <taxon>Flavobacteriales</taxon>
        <taxon>Flavobacteriaceae</taxon>
        <taxon>Flavivirga</taxon>
    </lineage>
</organism>
<dbReference type="EMBL" id="CP025791">
    <property type="protein sequence ID" value="AUP77784.1"/>
    <property type="molecule type" value="Genomic_DNA"/>
</dbReference>
<sequence>MSDQIKNQAEQTFKNHLSCLTEGRITDWINLFAENAVMEVPYSPKAFPNRIEGREGLYEYMKDIPKLFKIEYKNIHFHPTAEPNLVIVEFECTGKVLTTNKPYDQKYISVITLNNDGKIVKYVDYWNPVVALEALGMG</sequence>
<dbReference type="Gene3D" id="3.10.450.50">
    <property type="match status" value="1"/>
</dbReference>
<name>A0A2K9PL41_9FLAO</name>
<keyword evidence="2" id="KW-0413">Isomerase</keyword>
<evidence type="ECO:0000313" key="2">
    <source>
        <dbReference type="EMBL" id="AUP77784.1"/>
    </source>
</evidence>
<gene>
    <name evidence="2" type="ORF">C1H87_03255</name>
</gene>
<evidence type="ECO:0000313" key="3">
    <source>
        <dbReference type="Proteomes" id="UP000235826"/>
    </source>
</evidence>
<dbReference type="SUPFAM" id="SSF54427">
    <property type="entry name" value="NTF2-like"/>
    <property type="match status" value="1"/>
</dbReference>
<feature type="domain" description="SnoaL-like" evidence="1">
    <location>
        <begin position="16"/>
        <end position="121"/>
    </location>
</feature>
<dbReference type="Pfam" id="PF12680">
    <property type="entry name" value="SnoaL_2"/>
    <property type="match status" value="1"/>
</dbReference>
<protein>
    <submittedName>
        <fullName evidence="2">Isomerase</fullName>
    </submittedName>
</protein>
<dbReference type="Proteomes" id="UP000235826">
    <property type="component" value="Chromosome"/>
</dbReference>
<dbReference type="RefSeq" id="WP_102754443.1">
    <property type="nucleotide sequence ID" value="NZ_CP025791.1"/>
</dbReference>
<dbReference type="InterPro" id="IPR037401">
    <property type="entry name" value="SnoaL-like"/>
</dbReference>
<dbReference type="AlphaFoldDB" id="A0A2K9PL41"/>
<dbReference type="GO" id="GO:0016853">
    <property type="term" value="F:isomerase activity"/>
    <property type="evidence" value="ECO:0007669"/>
    <property type="project" value="UniProtKB-KW"/>
</dbReference>
<keyword evidence="3" id="KW-1185">Reference proteome</keyword>
<accession>A0A2K9PL41</accession>
<proteinExistence type="predicted"/>
<reference evidence="2 3" key="1">
    <citation type="submission" date="2018-01" db="EMBL/GenBank/DDBJ databases">
        <title>Complete genome sequence of Flavivirga eckloniae ECD14 isolated from seaweed Ecklonia cava.</title>
        <authorList>
            <person name="Lee J.H."/>
            <person name="Baik K.S."/>
            <person name="Seong C.N."/>
        </authorList>
    </citation>
    <scope>NUCLEOTIDE SEQUENCE [LARGE SCALE GENOMIC DNA]</scope>
    <source>
        <strain evidence="2 3">ECD14</strain>
    </source>
</reference>
<dbReference type="InterPro" id="IPR032710">
    <property type="entry name" value="NTF2-like_dom_sf"/>
</dbReference>
<dbReference type="OrthoDB" id="2083380at2"/>
<dbReference type="KEGG" id="fek:C1H87_03255"/>